<protein>
    <submittedName>
        <fullName evidence="3">Pol polyprotein</fullName>
    </submittedName>
</protein>
<dbReference type="EMBL" id="BMAT01009745">
    <property type="protein sequence ID" value="GFS12946.1"/>
    <property type="molecule type" value="Genomic_DNA"/>
</dbReference>
<proteinExistence type="predicted"/>
<accession>A0AAV4IRX4</accession>
<dbReference type="GO" id="GO:0003824">
    <property type="term" value="F:catalytic activity"/>
    <property type="evidence" value="ECO:0007669"/>
    <property type="project" value="UniProtKB-KW"/>
</dbReference>
<name>A0AAV4IRX4_9GAST</name>
<dbReference type="Gene3D" id="3.30.70.270">
    <property type="match status" value="2"/>
</dbReference>
<evidence type="ECO:0000259" key="2">
    <source>
        <dbReference type="Pfam" id="PF17919"/>
    </source>
</evidence>
<dbReference type="FunFam" id="3.30.70.270:FF:000020">
    <property type="entry name" value="Transposon Tf2-6 polyprotein-like Protein"/>
    <property type="match status" value="1"/>
</dbReference>
<keyword evidence="1" id="KW-0511">Multifunctional enzyme</keyword>
<dbReference type="AlphaFoldDB" id="A0AAV4IRX4"/>
<dbReference type="SUPFAM" id="SSF56672">
    <property type="entry name" value="DNA/RNA polymerases"/>
    <property type="match status" value="1"/>
</dbReference>
<organism evidence="3 4">
    <name type="scientific">Elysia marginata</name>
    <dbReference type="NCBI Taxonomy" id="1093978"/>
    <lineage>
        <taxon>Eukaryota</taxon>
        <taxon>Metazoa</taxon>
        <taxon>Spiralia</taxon>
        <taxon>Lophotrochozoa</taxon>
        <taxon>Mollusca</taxon>
        <taxon>Gastropoda</taxon>
        <taxon>Heterobranchia</taxon>
        <taxon>Euthyneura</taxon>
        <taxon>Panpulmonata</taxon>
        <taxon>Sacoglossa</taxon>
        <taxon>Placobranchoidea</taxon>
        <taxon>Plakobranchidae</taxon>
        <taxon>Elysia</taxon>
    </lineage>
</organism>
<feature type="domain" description="Reverse transcriptase/retrotransposon-derived protein RNase H-like" evidence="2">
    <location>
        <begin position="320"/>
        <end position="390"/>
    </location>
</feature>
<dbReference type="InterPro" id="IPR050951">
    <property type="entry name" value="Retrovirus_Pol_polyprotein"/>
</dbReference>
<dbReference type="Proteomes" id="UP000762676">
    <property type="component" value="Unassembled WGS sequence"/>
</dbReference>
<dbReference type="InterPro" id="IPR043502">
    <property type="entry name" value="DNA/RNA_pol_sf"/>
</dbReference>
<comment type="caution">
    <text evidence="3">The sequence shown here is derived from an EMBL/GenBank/DDBJ whole genome shotgun (WGS) entry which is preliminary data.</text>
</comment>
<dbReference type="Pfam" id="PF17919">
    <property type="entry name" value="RT_RNaseH_2"/>
    <property type="match status" value="1"/>
</dbReference>
<dbReference type="InterPro" id="IPR041577">
    <property type="entry name" value="RT_RNaseH_2"/>
</dbReference>
<evidence type="ECO:0000256" key="1">
    <source>
        <dbReference type="ARBA" id="ARBA00023268"/>
    </source>
</evidence>
<evidence type="ECO:0000313" key="3">
    <source>
        <dbReference type="EMBL" id="GFS12946.1"/>
    </source>
</evidence>
<dbReference type="PANTHER" id="PTHR37984:SF5">
    <property type="entry name" value="PROTEIN NYNRIN-LIKE"/>
    <property type="match status" value="1"/>
</dbReference>
<dbReference type="Gene3D" id="3.10.10.10">
    <property type="entry name" value="HIV Type 1 Reverse Transcriptase, subunit A, domain 1"/>
    <property type="match status" value="1"/>
</dbReference>
<sequence length="390" mass="43909">MGEKVLVLLPTDSKKILRQWKGPFEVVATVGVNNYRINMGGKVKTFHAYLLKGYIARDQDIHQAAVDEGPPTCSFTISAASLTVIEDIEGEHFNDSDCETLPELGGWGSNETVNDLQYGDQLTPDQRRQLEEIVSSYSSIFTDRTGTVSTEERRIELTSSTPVRQRSYPVPYTMRQTLRDELKKMENLEIIRKSSSPYFSPVIVVKKKDGSNQTWEAHVETLAELFRRLREANFTVRPVKCVLGSSTIDFLGHRLGQGTISLQDENVEKVRNVPRPKTKKDVRAFLGLVGYYKEFVPNFAAISAPLSDLVRKGQPKTVNWTDSQEKAYNSLKFAVTSKPVLQLPNINKRFILRTAASGRGLGAALMQESDGMLFPVAYASKKLTYREQKY</sequence>
<reference evidence="3 4" key="1">
    <citation type="journal article" date="2021" name="Elife">
        <title>Chloroplast acquisition without the gene transfer in kleptoplastic sea slugs, Plakobranchus ocellatus.</title>
        <authorList>
            <person name="Maeda T."/>
            <person name="Takahashi S."/>
            <person name="Yoshida T."/>
            <person name="Shimamura S."/>
            <person name="Takaki Y."/>
            <person name="Nagai Y."/>
            <person name="Toyoda A."/>
            <person name="Suzuki Y."/>
            <person name="Arimoto A."/>
            <person name="Ishii H."/>
            <person name="Satoh N."/>
            <person name="Nishiyama T."/>
            <person name="Hasebe M."/>
            <person name="Maruyama T."/>
            <person name="Minagawa J."/>
            <person name="Obokata J."/>
            <person name="Shigenobu S."/>
        </authorList>
    </citation>
    <scope>NUCLEOTIDE SEQUENCE [LARGE SCALE GENOMIC DNA]</scope>
</reference>
<keyword evidence="4" id="KW-1185">Reference proteome</keyword>
<dbReference type="InterPro" id="IPR043128">
    <property type="entry name" value="Rev_trsase/Diguanyl_cyclase"/>
</dbReference>
<evidence type="ECO:0000313" key="4">
    <source>
        <dbReference type="Proteomes" id="UP000762676"/>
    </source>
</evidence>
<dbReference type="PANTHER" id="PTHR37984">
    <property type="entry name" value="PROTEIN CBG26694"/>
    <property type="match status" value="1"/>
</dbReference>
<gene>
    <name evidence="3" type="ORF">ElyMa_004871600</name>
</gene>